<dbReference type="AlphaFoldDB" id="A0AAV8ALT6"/>
<dbReference type="InterPro" id="IPR002156">
    <property type="entry name" value="RNaseH_domain"/>
</dbReference>
<dbReference type="Gene3D" id="3.30.420.10">
    <property type="entry name" value="Ribonuclease H-like superfamily/Ribonuclease H"/>
    <property type="match status" value="1"/>
</dbReference>
<dbReference type="GO" id="GO:0003964">
    <property type="term" value="F:RNA-directed DNA polymerase activity"/>
    <property type="evidence" value="ECO:0007669"/>
    <property type="project" value="UniProtKB-KW"/>
</dbReference>
<dbReference type="Pfam" id="PF13456">
    <property type="entry name" value="RVT_3"/>
    <property type="match status" value="1"/>
</dbReference>
<dbReference type="PANTHER" id="PTHR31635:SF196">
    <property type="entry name" value="REVERSE TRANSCRIPTASE DOMAIN-CONTAINING PROTEIN-RELATED"/>
    <property type="match status" value="1"/>
</dbReference>
<dbReference type="EMBL" id="JAMFTS010007749">
    <property type="protein sequence ID" value="KAJ4730926.1"/>
    <property type="molecule type" value="Genomic_DNA"/>
</dbReference>
<keyword evidence="2" id="KW-0808">Transferase</keyword>
<dbReference type="Pfam" id="PF13966">
    <property type="entry name" value="zf-RVT"/>
    <property type="match status" value="1"/>
</dbReference>
<reference evidence="2" key="1">
    <citation type="submission" date="2022-08" db="EMBL/GenBank/DDBJ databases">
        <authorList>
            <person name="Marques A."/>
        </authorList>
    </citation>
    <scope>NUCLEOTIDE SEQUENCE</scope>
    <source>
        <strain evidence="2">RhyPub2mFocal</strain>
        <tissue evidence="2">Leaves</tissue>
    </source>
</reference>
<comment type="caution">
    <text evidence="2">The sequence shown here is derived from an EMBL/GenBank/DDBJ whole genome shotgun (WGS) entry which is preliminary data.</text>
</comment>
<dbReference type="InterPro" id="IPR012337">
    <property type="entry name" value="RNaseH-like_sf"/>
</dbReference>
<proteinExistence type="predicted"/>
<dbReference type="CDD" id="cd01650">
    <property type="entry name" value="RT_nLTR_like"/>
    <property type="match status" value="1"/>
</dbReference>
<dbReference type="Pfam" id="PF00078">
    <property type="entry name" value="RVT_1"/>
    <property type="match status" value="1"/>
</dbReference>
<dbReference type="InterPro" id="IPR044730">
    <property type="entry name" value="RNase_H-like_dom_plant"/>
</dbReference>
<dbReference type="SUPFAM" id="SSF56672">
    <property type="entry name" value="DNA/RNA polymerases"/>
    <property type="match status" value="1"/>
</dbReference>
<keyword evidence="2" id="KW-0548">Nucleotidyltransferase</keyword>
<feature type="domain" description="Reverse transcriptase" evidence="1">
    <location>
        <begin position="116"/>
        <end position="397"/>
    </location>
</feature>
<protein>
    <submittedName>
        <fullName evidence="2">RNA-directed DNA polymerase (Reverse transcriptase)-related family protein</fullName>
    </submittedName>
</protein>
<evidence type="ECO:0000259" key="1">
    <source>
        <dbReference type="PROSITE" id="PS50878"/>
    </source>
</evidence>
<dbReference type="PANTHER" id="PTHR31635">
    <property type="entry name" value="REVERSE TRANSCRIPTASE DOMAIN-CONTAINING PROTEIN-RELATED"/>
    <property type="match status" value="1"/>
</dbReference>
<evidence type="ECO:0000313" key="2">
    <source>
        <dbReference type="EMBL" id="KAJ4730926.1"/>
    </source>
</evidence>
<dbReference type="InterPro" id="IPR043502">
    <property type="entry name" value="DNA/RNA_pol_sf"/>
</dbReference>
<name>A0AAV8ALT6_9POAL</name>
<dbReference type="PROSITE" id="PS50878">
    <property type="entry name" value="RT_POL"/>
    <property type="match status" value="1"/>
</dbReference>
<dbReference type="InterPro" id="IPR026960">
    <property type="entry name" value="RVT-Znf"/>
</dbReference>
<dbReference type="SUPFAM" id="SSF53098">
    <property type="entry name" value="Ribonuclease H-like"/>
    <property type="match status" value="1"/>
</dbReference>
<sequence>MVREENGDLTGDERKIRSEFISYFKNLYSPNPQHETTGVMQADIEHIFLTLQSNPGPKIENAAHRALLALPDYHEIRRVLFQMGPDKSPGPDGVTARFLQQNWDIIGMDLVTEIRRIFHTGQIPQDWLKCNIVLIPKGSEPETPKEYRPISLGNVTYRLVMKIWAARLRPHMKYIISKEQAAFLQGRNISDNVLLVKEVINSFNQKTFKQQGFMLKADIAKAFDKLEWDFIIKACRHVNFPEHLVTMLISAYSNTKIKILINGAGDGFIKPTRGLRQGCPMSPYIFIIAMEMLSRMFQISVQNRELKGLRLAATAPYLSHILYADDLIVLGEAERREIGNLKQILKCFGGAAGLEINPTKSKLWFTKTCDAHAREMIKSEFQAQMASREEKYLGAFVLAIGSAKKTASMLIDRIWKKLAGWKCAMLSHAGRLVLIKSVLTSLPVYYMSTERLPKGLINKMTSLIAKFFWGKIDKTRYMTFVSWKSICKPMEEGGLGIRDLSIFGDALFLKNAWDLMRQGDKFWVQICQAKYYPKIGFWKATNTNGASALWREVVKVRHHLKSNVRWELNNGKHVHAISQPWFTNWEVHQDFNPSDTVKKVSHLLNPVTGLWNVDELQRLFGRDKATTIQTQIKPPDPTSDTPDRLIWIESKTGRYSVKEGYEELYSSTQHRVPGNIGVQWAMINKWKFVAPKVKVFLWRMLSKALPLAQNLHRRITTISPLCQRCGQENEYESHCFFFCPGSRRVWFQGRLGLRTHDQSLDIIQAFTQTISLLDEDGIKLYSYTLWELWKGRNEVIMQHKQFDPIKILRAVDSWMRGGVLETQVNKTQQQELKVPGYMIQRKNWQLLVDASWQQSGKAGTAYILYEDGVVSYWSCNPCEAHDPFHAEALAMLDGFKLVLQRFGENQNKMVDIFSDCQILVAAVTEMNTDNLPCWQALPVVQELISLYKSCAKSIQVTYVRRDAVKPSHMLANHARRKTHAKVGNEMDCTLLLELGIRLEIDKNYFEIT</sequence>
<gene>
    <name evidence="2" type="ORF">LUZ62_012859</name>
</gene>
<evidence type="ECO:0000313" key="3">
    <source>
        <dbReference type="Proteomes" id="UP001140206"/>
    </source>
</evidence>
<organism evidence="2 3">
    <name type="scientific">Rhynchospora pubera</name>
    <dbReference type="NCBI Taxonomy" id="906938"/>
    <lineage>
        <taxon>Eukaryota</taxon>
        <taxon>Viridiplantae</taxon>
        <taxon>Streptophyta</taxon>
        <taxon>Embryophyta</taxon>
        <taxon>Tracheophyta</taxon>
        <taxon>Spermatophyta</taxon>
        <taxon>Magnoliopsida</taxon>
        <taxon>Liliopsida</taxon>
        <taxon>Poales</taxon>
        <taxon>Cyperaceae</taxon>
        <taxon>Cyperoideae</taxon>
        <taxon>Rhynchosporeae</taxon>
        <taxon>Rhynchospora</taxon>
    </lineage>
</organism>
<dbReference type="Proteomes" id="UP001140206">
    <property type="component" value="Unassembled WGS sequence"/>
</dbReference>
<dbReference type="CDD" id="cd06222">
    <property type="entry name" value="RNase_H_like"/>
    <property type="match status" value="1"/>
</dbReference>
<dbReference type="InterPro" id="IPR000477">
    <property type="entry name" value="RT_dom"/>
</dbReference>
<keyword evidence="2" id="KW-0695">RNA-directed DNA polymerase</keyword>
<dbReference type="GO" id="GO:0003676">
    <property type="term" value="F:nucleic acid binding"/>
    <property type="evidence" value="ECO:0007669"/>
    <property type="project" value="InterPro"/>
</dbReference>
<dbReference type="GO" id="GO:0004523">
    <property type="term" value="F:RNA-DNA hybrid ribonuclease activity"/>
    <property type="evidence" value="ECO:0007669"/>
    <property type="project" value="InterPro"/>
</dbReference>
<keyword evidence="3" id="KW-1185">Reference proteome</keyword>
<dbReference type="InterPro" id="IPR036397">
    <property type="entry name" value="RNaseH_sf"/>
</dbReference>
<accession>A0AAV8ALT6</accession>